<proteinExistence type="predicted"/>
<keyword evidence="2" id="KW-1185">Reference proteome</keyword>
<dbReference type="Proteomes" id="UP001629432">
    <property type="component" value="Unassembled WGS sequence"/>
</dbReference>
<reference evidence="1 2" key="1">
    <citation type="journal article" date="2024" name="Chem. Sci.">
        <title>Discovery of megapolipeptins by genome mining of a Burkholderiales bacteria collection.</title>
        <authorList>
            <person name="Paulo B.S."/>
            <person name="Recchia M.J.J."/>
            <person name="Lee S."/>
            <person name="Fergusson C.H."/>
            <person name="Romanowski S.B."/>
            <person name="Hernandez A."/>
            <person name="Krull N."/>
            <person name="Liu D.Y."/>
            <person name="Cavanagh H."/>
            <person name="Bos A."/>
            <person name="Gray C.A."/>
            <person name="Murphy B.T."/>
            <person name="Linington R.G."/>
            <person name="Eustaquio A.S."/>
        </authorList>
    </citation>
    <scope>NUCLEOTIDE SEQUENCE [LARGE SCALE GENOMIC DNA]</scope>
    <source>
        <strain evidence="1 2">RL17-338-BIC-A</strain>
    </source>
</reference>
<dbReference type="RefSeq" id="WP_408334807.1">
    <property type="nucleotide sequence ID" value="NZ_JAQQCF010000005.1"/>
</dbReference>
<name>A0ABW9DP25_9BURK</name>
<sequence>MSLTLDVVIDTPDETVDMKSGLDTLQGVSDAARCIAETVLTGKVPERQNHKASVRTTLKQSFKGSYGQIFSIDIYDDKIDRKFRQIGKNAFVELIAYFLNESIYREQRFELSEKAQRVIADIGDSAEDLIKQLRLSPLKQLHEVSEKFGYEVKIRYRPSRINQTELAKFDKDTAKSVYAKPAREDVRILGAITRLNIHTGNGRLQVEGAVDTVAFGFAGKYANVLADIRGKLSENLSWNNTHHEDVWVYLDITARPIKLRDGKVVKYIIKELVL</sequence>
<evidence type="ECO:0000313" key="1">
    <source>
        <dbReference type="EMBL" id="MFM0636683.1"/>
    </source>
</evidence>
<evidence type="ECO:0000313" key="2">
    <source>
        <dbReference type="Proteomes" id="UP001629432"/>
    </source>
</evidence>
<comment type="caution">
    <text evidence="1">The sequence shown here is derived from an EMBL/GenBank/DDBJ whole genome shotgun (WGS) entry which is preliminary data.</text>
</comment>
<accession>A0ABW9DP25</accession>
<dbReference type="EMBL" id="JAQQCF010000005">
    <property type="protein sequence ID" value="MFM0636683.1"/>
    <property type="molecule type" value="Genomic_DNA"/>
</dbReference>
<organism evidence="1 2">
    <name type="scientific">Paraburkholderia metrosideri</name>
    <dbReference type="NCBI Taxonomy" id="580937"/>
    <lineage>
        <taxon>Bacteria</taxon>
        <taxon>Pseudomonadati</taxon>
        <taxon>Pseudomonadota</taxon>
        <taxon>Betaproteobacteria</taxon>
        <taxon>Burkholderiales</taxon>
        <taxon>Burkholderiaceae</taxon>
        <taxon>Paraburkholderia</taxon>
    </lineage>
</organism>
<gene>
    <name evidence="1" type="ORF">PQQ63_08260</name>
</gene>
<protein>
    <submittedName>
        <fullName evidence="1">Uncharacterized protein</fullName>
    </submittedName>
</protein>